<dbReference type="InterPro" id="IPR003593">
    <property type="entry name" value="AAA+_ATPase"/>
</dbReference>
<comment type="similarity">
    <text evidence="3">Belongs to the midasin family.</text>
</comment>
<keyword evidence="8" id="KW-0539">Nucleus</keyword>
<dbReference type="PANTHER" id="PTHR48103:SF2">
    <property type="entry name" value="MIDASIN"/>
    <property type="match status" value="1"/>
</dbReference>
<gene>
    <name evidence="11" type="ORF">J8273_1560</name>
</gene>
<dbReference type="InterPro" id="IPR027417">
    <property type="entry name" value="P-loop_NTPase"/>
</dbReference>
<dbReference type="Proteomes" id="UP000717585">
    <property type="component" value="Unassembled WGS sequence"/>
</dbReference>
<feature type="domain" description="AAA+ ATPase" evidence="10">
    <location>
        <begin position="1429"/>
        <end position="1576"/>
    </location>
</feature>
<evidence type="ECO:0000256" key="6">
    <source>
        <dbReference type="ARBA" id="ARBA00022840"/>
    </source>
</evidence>
<dbReference type="InterPro" id="IPR011704">
    <property type="entry name" value="ATPase_dyneun-rel_AAA"/>
</dbReference>
<keyword evidence="5" id="KW-0547">Nucleotide-binding</keyword>
<comment type="subcellular location">
    <subcellularLocation>
        <location evidence="1">Nucleus</location>
        <location evidence="1">Nucleolus</location>
    </subcellularLocation>
    <subcellularLocation>
        <location evidence="2">Nucleus</location>
        <location evidence="2">Nucleoplasm</location>
    </subcellularLocation>
</comment>
<evidence type="ECO:0000256" key="9">
    <source>
        <dbReference type="SAM" id="MobiDB-lite"/>
    </source>
</evidence>
<dbReference type="GO" id="GO:0016887">
    <property type="term" value="F:ATP hydrolysis activity"/>
    <property type="evidence" value="ECO:0007669"/>
    <property type="project" value="InterPro"/>
</dbReference>
<sequence length="2258" mass="244440">MADLLELLVGEDSSAIYVGGPPASGKYRAIRLLKASNAPEKELIALNISDSLESADLISTTVVGDKPGEFKARFGALHNAVVEGHWVVLRHLELVPDEALAIFKPLISDRELHFGGGMRIQAHADFRLFATGPSDSPLASGWARVILPSIDPSSGRFPAMDGVLTSGIKGFMARMFTKVDEVARDPAHPTAERGTRGPSLHDLFRAIERVARDAGDPATLPGHGEDCVQFDGSPSSNRVARLVWRELNNVLISFIPGEAVRQRIRDRVLPDLSLSTTPDPVPYYGTPDFGAITNGSLVLTKHLEQTVYEVMGCVANNEPALLVGETGLGKTAAVQYLAQCMGKQLAVLNLSQQTASSDLLGGFEPVNVSMEITALSEAVAQAYNGVDLIPKADGPERKRDNSEPDDQADPRAKVNGILAKAKAARQDGEFAKAAKLLFNLARVLADKKPEFVGLRDRAAEVRAKAQAHDSNAMAFEFRLGEVVKALEEGSWVLLDEVNLATADTLEKLASLVDGGSVLLTEKGEHTAVTRHPDFRLFAAMNPATDAGKKDLPPALRARFVELYIAETRAEGDVVMIARHYLTVNRTDTAWAAPLSFLEDRLGKLYLKLSDRDRIAGMSVISGTETPTFTLRSLRRAIEYGCKAYHGGLYTSNCGLSGADVGRSYDLLLPARLALALMDGVDLLFASMLDTASCTAVRHEIVSHLWVGFLEAVKANTVDQGRKQVLDQMLGRTPGKGVTADPFTGDTMPEPDALMAKLVTEGATLTPDDTFIVTATVARNMRFVCRALMGDEPILLQGPTSAGKTSVVCHIARMTGHQYLRINNHAHTDVQEYLGRYVPTEGGAFEFRPGMLVTALERGSWLILDELNLAPSDVLEALNRLLDDNKELFIPELGKSVKPAPGFRIFATQNPSGTYGGRSRLSRAFRNRFVEIHCAEYSEADLSEILRFPGLDQQAVVIESVNQLMIKTLKTLQRVRRENDAFRGAEAVMTLRDLFRWRDRLRDPETGGYDTATREVLVRGFVLLSGKLRTAAERQALASALVQVGGRTLCIELLRGTGDSAIPKEGKKGKIDTALVARTRPHFLRAVDNYLESVAEGAVAMLARQAPHIQWEGPIRLLAGRLELCRRYREPALLVGPTGCGKTSAVEAFARCNTHDGRPGECVVLNVHQHTEASDFLGDIRAGPNRTFAWVDGPLVAAMVSGDYFLIDEISLCPDSVLERLNSVLEPERMLSIPECTDPAKQVITAADQFRVFATMNPSGDFGKRELSPALRSRFTEIWVDAPSSPADLAKVAVHRCPSIAQIRDKLEADLATVLELGLTLSVRDVAGVTEMFACLHGQFANTMAAPTALDHAMQALVLDGHPELPVVVSEGCEPQSDFTVVPSEQRVGIAPFFVDSLIPADAPQPEVPYSFDAATPKTNTFRLLRAMQTDLPMLLEGSPGVGKTSLITAIAQVTGHELIRVNLSEQTDLIDLVGCFIPQEDGSFMYVDGPLLDAMRHGKWILIDEINLASQTVLEGLNSVLDHRREVHTVSGTVKAAPGFRVFAAQNPASQGGGRKRLPKSFLNRFIQVWMAELTTEDLRAIVYRLFPGLDHAVLDKCLEVNAKIAQATTAAGLDRIGRSGAPWEFNLRDVTKLIDLAPDNPLEAFGALYISRFRTPSDRVAARKLFETTVGAPFVWPAPPLPPFRTNTGLHILGTVLPVQTPAPTRPETLPLNLEAMASAARALDQSWPVLVIGPSATGKSTLSTMLADHMGLPTRVITLTGATDVSDLIGGFQQIDERQRALRRIDAMQFVLRVLGADAAELKDRLAALAVDVHRELDVYDELDAVYASIGALLVETAHPDAVRLARMSAPPPADRHGPFEWVDGPLLTAMQRGECVILDGVNLCPTAVLDRLNPLLEAERTMPLVEKGGYEVVKADERFKIILLMDPIYGEISRAIRNRSMEIYLSPADRSRMLTIAADFGLGPGALDALSAVSPYSAQADVIRYLRALQFLRRVGPDRQAVATALRTVTDIAPDPAVLDVVLGTGNSTPFHLRPHGKDGWTWVAAESYKALCQRFMEDGDATVTSPDGVLAHSMTLIARPDVSVFGSTPLDARRREIASTSEAIAEGMHPLLAKLWAVVAASTRLTDVSQAFGVLTALTALYPSIPDSIAGTHFTLPDEIKGALDGYQRIGGLAIIAHPQPVLFSDALRIPGGPQERRVALRGLVTGRLTPAVREALEDPSVVGSARALAFGLLQLASIDGAGDPTSLGCGAAC</sequence>
<evidence type="ECO:0000313" key="11">
    <source>
        <dbReference type="EMBL" id="KAG9396552.1"/>
    </source>
</evidence>
<keyword evidence="12" id="KW-1185">Reference proteome</keyword>
<dbReference type="GO" id="GO:0005524">
    <property type="term" value="F:ATP binding"/>
    <property type="evidence" value="ECO:0007669"/>
    <property type="project" value="UniProtKB-KW"/>
</dbReference>
<evidence type="ECO:0000256" key="3">
    <source>
        <dbReference type="ARBA" id="ARBA00007188"/>
    </source>
</evidence>
<dbReference type="SMART" id="SM00382">
    <property type="entry name" value="AAA"/>
    <property type="match status" value="5"/>
</dbReference>
<dbReference type="Pfam" id="PF17865">
    <property type="entry name" value="AAA_lid_5"/>
    <property type="match status" value="1"/>
</dbReference>
<feature type="domain" description="AAA+ ATPase" evidence="10">
    <location>
        <begin position="1127"/>
        <end position="1284"/>
    </location>
</feature>
<feature type="compositionally biased region" description="Basic and acidic residues" evidence="9">
    <location>
        <begin position="393"/>
        <end position="412"/>
    </location>
</feature>
<organism evidence="11 12">
    <name type="scientific">Carpediemonas membranifera</name>
    <dbReference type="NCBI Taxonomy" id="201153"/>
    <lineage>
        <taxon>Eukaryota</taxon>
        <taxon>Metamonada</taxon>
        <taxon>Carpediemonas-like organisms</taxon>
        <taxon>Carpediemonas</taxon>
    </lineage>
</organism>
<keyword evidence="7" id="KW-0143">Chaperone</keyword>
<evidence type="ECO:0000256" key="5">
    <source>
        <dbReference type="ARBA" id="ARBA00022741"/>
    </source>
</evidence>
<keyword evidence="6" id="KW-0067">ATP-binding</keyword>
<evidence type="ECO:0000313" key="12">
    <source>
        <dbReference type="Proteomes" id="UP000717585"/>
    </source>
</evidence>
<dbReference type="Pfam" id="PF17867">
    <property type="entry name" value="AAA_lid_7"/>
    <property type="match status" value="2"/>
</dbReference>
<dbReference type="InterPro" id="IPR040848">
    <property type="entry name" value="AAA_lid_7"/>
</dbReference>
<feature type="region of interest" description="Disordered" evidence="9">
    <location>
        <begin position="389"/>
        <end position="412"/>
    </location>
</feature>
<evidence type="ECO:0000256" key="1">
    <source>
        <dbReference type="ARBA" id="ARBA00004604"/>
    </source>
</evidence>
<protein>
    <recommendedName>
        <fullName evidence="4">Midasin</fullName>
    </recommendedName>
</protein>
<dbReference type="OrthoDB" id="5186at2759"/>
<dbReference type="CDD" id="cd00009">
    <property type="entry name" value="AAA"/>
    <property type="match status" value="3"/>
</dbReference>
<dbReference type="GO" id="GO:0005730">
    <property type="term" value="C:nucleolus"/>
    <property type="evidence" value="ECO:0007669"/>
    <property type="project" value="UniProtKB-SubCell"/>
</dbReference>
<dbReference type="FunFam" id="3.40.50.300:FF:000142">
    <property type="entry name" value="Midasin"/>
    <property type="match status" value="3"/>
</dbReference>
<dbReference type="Pfam" id="PF07728">
    <property type="entry name" value="AAA_5"/>
    <property type="match status" value="6"/>
</dbReference>
<comment type="caution">
    <text evidence="11">The sequence shown here is derived from an EMBL/GenBank/DDBJ whole genome shotgun (WGS) entry which is preliminary data.</text>
</comment>
<evidence type="ECO:0000256" key="2">
    <source>
        <dbReference type="ARBA" id="ARBA00004642"/>
    </source>
</evidence>
<dbReference type="SUPFAM" id="SSF52540">
    <property type="entry name" value="P-loop containing nucleoside triphosphate hydrolases"/>
    <property type="match status" value="6"/>
</dbReference>
<dbReference type="GO" id="GO:0000055">
    <property type="term" value="P:ribosomal large subunit export from nucleus"/>
    <property type="evidence" value="ECO:0007669"/>
    <property type="project" value="TreeGrafter"/>
</dbReference>
<name>A0A8J6BFS1_9EUKA</name>
<evidence type="ECO:0000256" key="8">
    <source>
        <dbReference type="ARBA" id="ARBA00023242"/>
    </source>
</evidence>
<evidence type="ECO:0000256" key="4">
    <source>
        <dbReference type="ARBA" id="ARBA00017143"/>
    </source>
</evidence>
<dbReference type="InterPro" id="IPR041190">
    <property type="entry name" value="Midasin_AAA_lid_5"/>
</dbReference>
<feature type="domain" description="AAA+ ATPase" evidence="10">
    <location>
        <begin position="316"/>
        <end position="570"/>
    </location>
</feature>
<evidence type="ECO:0000256" key="7">
    <source>
        <dbReference type="ARBA" id="ARBA00023186"/>
    </source>
</evidence>
<feature type="domain" description="AAA+ ATPase" evidence="10">
    <location>
        <begin position="789"/>
        <end position="934"/>
    </location>
</feature>
<dbReference type="GO" id="GO:0000027">
    <property type="term" value="P:ribosomal large subunit assembly"/>
    <property type="evidence" value="ECO:0007669"/>
    <property type="project" value="TreeGrafter"/>
</dbReference>
<feature type="domain" description="AAA+ ATPase" evidence="10">
    <location>
        <begin position="1727"/>
        <end position="1950"/>
    </location>
</feature>
<dbReference type="GO" id="GO:0030687">
    <property type="term" value="C:preribosome, large subunit precursor"/>
    <property type="evidence" value="ECO:0007669"/>
    <property type="project" value="TreeGrafter"/>
</dbReference>
<dbReference type="GO" id="GO:0005654">
    <property type="term" value="C:nucleoplasm"/>
    <property type="evidence" value="ECO:0007669"/>
    <property type="project" value="UniProtKB-SubCell"/>
</dbReference>
<dbReference type="Gene3D" id="3.40.50.300">
    <property type="entry name" value="P-loop containing nucleotide triphosphate hydrolases"/>
    <property type="match status" value="6"/>
</dbReference>
<dbReference type="PANTHER" id="PTHR48103">
    <property type="entry name" value="MIDASIN-RELATED"/>
    <property type="match status" value="1"/>
</dbReference>
<accession>A0A8J6BFS1</accession>
<dbReference type="EMBL" id="JAHDYR010000005">
    <property type="protein sequence ID" value="KAG9396552.1"/>
    <property type="molecule type" value="Genomic_DNA"/>
</dbReference>
<proteinExistence type="inferred from homology"/>
<reference evidence="11" key="1">
    <citation type="submission" date="2021-05" db="EMBL/GenBank/DDBJ databases">
        <title>A free-living protist that lacks canonical eukaryotic 1 DNA replication and segregation systems.</title>
        <authorList>
            <person name="Salas-Leiva D.E."/>
            <person name="Tromer E.C."/>
            <person name="Curtis B.A."/>
            <person name="Jerlstrom-Hultqvist J."/>
            <person name="Kolisko M."/>
            <person name="Yi Z."/>
            <person name="Salas-Leiva J.S."/>
            <person name="Gallot-Lavallee L."/>
            <person name="Kops G.J.P.L."/>
            <person name="Archibald J.M."/>
            <person name="Simpson A.G.B."/>
            <person name="Roger A.J."/>
        </authorList>
    </citation>
    <scope>NUCLEOTIDE SEQUENCE</scope>
    <source>
        <strain evidence="11">BICM</strain>
    </source>
</reference>
<evidence type="ECO:0000259" key="10">
    <source>
        <dbReference type="SMART" id="SM00382"/>
    </source>
</evidence>